<dbReference type="Gene3D" id="3.20.20.70">
    <property type="entry name" value="Aldolase class I"/>
    <property type="match status" value="1"/>
</dbReference>
<comment type="caution">
    <text evidence="12">The sequence shown here is derived from an EMBL/GenBank/DDBJ whole genome shotgun (WGS) entry which is preliminary data.</text>
</comment>
<evidence type="ECO:0000256" key="4">
    <source>
        <dbReference type="ARBA" id="ARBA00007422"/>
    </source>
</evidence>
<evidence type="ECO:0000256" key="11">
    <source>
        <dbReference type="RuleBase" id="RU363013"/>
    </source>
</evidence>
<sequence>MPRKFFVGGNFKMNGSQASIKTIVDGLNDAKLDGSNEVVIAPPALYLISVAKAVNAPVEVAAQNAYIKQSGAFTGEISPEQIKDAGVPWVILGHSERRSLFHDSDSAVAEKVKLAIETGLKVIACIGETLEEREKGITSQVNQRQLEAIAAAIPESAWKDIVIAYEPVWAIGTGKVATVEQAQEVHADLRKWLAGRVSPAVAEATRIIYGGSVTAKNSPELAKAEDIDGFLVGGASLKPEFVDIARTKA</sequence>
<dbReference type="InterPro" id="IPR020861">
    <property type="entry name" value="Triosephosphate_isomerase_AS"/>
</dbReference>
<dbReference type="UniPathway" id="UPA00138"/>
<keyword evidence="8 11" id="KW-0312">Gluconeogenesis</keyword>
<dbReference type="OrthoDB" id="6715177at2759"/>
<protein>
    <recommendedName>
        <fullName evidence="7 11">Triosephosphate isomerase</fullName>
        <ecNumber evidence="6 11">5.3.1.1</ecNumber>
    </recommendedName>
</protein>
<dbReference type="InterPro" id="IPR022896">
    <property type="entry name" value="TrioseP_Isoase_bac/euk"/>
</dbReference>
<dbReference type="GO" id="GO:0006094">
    <property type="term" value="P:gluconeogenesis"/>
    <property type="evidence" value="ECO:0007669"/>
    <property type="project" value="UniProtKB-UniPathway"/>
</dbReference>
<gene>
    <name evidence="12" type="ORF">VHUM_02257</name>
</gene>
<comment type="catalytic activity">
    <reaction evidence="1 11">
        <text>D-glyceraldehyde 3-phosphate = dihydroxyacetone phosphate</text>
        <dbReference type="Rhea" id="RHEA:18585"/>
        <dbReference type="ChEBI" id="CHEBI:57642"/>
        <dbReference type="ChEBI" id="CHEBI:59776"/>
        <dbReference type="EC" id="5.3.1.1"/>
    </reaction>
</comment>
<keyword evidence="10 11" id="KW-0413">Isomerase</keyword>
<comment type="pathway">
    <text evidence="2 11">Carbohydrate degradation; glycolysis; D-glyceraldehyde 3-phosphate from glycerone phosphate: step 1/1.</text>
</comment>
<dbReference type="GO" id="GO:0004807">
    <property type="term" value="F:triose-phosphate isomerase activity"/>
    <property type="evidence" value="ECO:0007669"/>
    <property type="project" value="UniProtKB-EC"/>
</dbReference>
<dbReference type="PROSITE" id="PS00171">
    <property type="entry name" value="TIM_1"/>
    <property type="match status" value="1"/>
</dbReference>
<dbReference type="CDD" id="cd00311">
    <property type="entry name" value="TIM"/>
    <property type="match status" value="1"/>
</dbReference>
<dbReference type="EMBL" id="QKWK01000005">
    <property type="protein sequence ID" value="TXT10752.1"/>
    <property type="molecule type" value="Genomic_DNA"/>
</dbReference>
<proteinExistence type="inferred from homology"/>
<evidence type="ECO:0000313" key="13">
    <source>
        <dbReference type="Proteomes" id="UP000473826"/>
    </source>
</evidence>
<dbReference type="AlphaFoldDB" id="A0A7D8UZU0"/>
<dbReference type="InterPro" id="IPR000652">
    <property type="entry name" value="Triosephosphate_isomerase"/>
</dbReference>
<dbReference type="GO" id="GO:0005829">
    <property type="term" value="C:cytosol"/>
    <property type="evidence" value="ECO:0007669"/>
    <property type="project" value="TreeGrafter"/>
</dbReference>
<dbReference type="PANTHER" id="PTHR21139:SF41">
    <property type="entry name" value="TRIOSEPHOSPHATE ISOMERASE"/>
    <property type="match status" value="1"/>
</dbReference>
<evidence type="ECO:0000256" key="6">
    <source>
        <dbReference type="ARBA" id="ARBA00011940"/>
    </source>
</evidence>
<dbReference type="PANTHER" id="PTHR21139">
    <property type="entry name" value="TRIOSEPHOSPHATE ISOMERASE"/>
    <property type="match status" value="1"/>
</dbReference>
<comment type="similarity">
    <text evidence="4 11">Belongs to the triosephosphate isomerase family.</text>
</comment>
<evidence type="ECO:0000313" key="12">
    <source>
        <dbReference type="EMBL" id="TXT10752.1"/>
    </source>
</evidence>
<reference evidence="12 13" key="1">
    <citation type="journal article" date="2019" name="PLoS Genet.">
        <title>Convergent evolution of linked mating-type loci in basidiomycete fungi.</title>
        <authorList>
            <person name="Sun S."/>
            <person name="Coelho M.A."/>
            <person name="Heitman J."/>
            <person name="Nowrousian M."/>
        </authorList>
    </citation>
    <scope>NUCLEOTIDE SEQUENCE [LARGE SCALE GENOMIC DNA]</scope>
    <source>
        <strain evidence="12 13">CBS 4282</strain>
    </source>
</reference>
<dbReference type="GO" id="GO:0046166">
    <property type="term" value="P:glyceraldehyde-3-phosphate biosynthetic process"/>
    <property type="evidence" value="ECO:0007669"/>
    <property type="project" value="TreeGrafter"/>
</dbReference>
<dbReference type="InterPro" id="IPR035990">
    <property type="entry name" value="TIM_sf"/>
</dbReference>
<accession>A0A7D8UZU0</accession>
<dbReference type="HAMAP" id="MF_00147_B">
    <property type="entry name" value="TIM_B"/>
    <property type="match status" value="1"/>
</dbReference>
<evidence type="ECO:0000256" key="8">
    <source>
        <dbReference type="ARBA" id="ARBA00022432"/>
    </source>
</evidence>
<evidence type="ECO:0000256" key="1">
    <source>
        <dbReference type="ARBA" id="ARBA00000474"/>
    </source>
</evidence>
<evidence type="ECO:0000256" key="2">
    <source>
        <dbReference type="ARBA" id="ARBA00004680"/>
    </source>
</evidence>
<comment type="pathway">
    <text evidence="3 11">Carbohydrate biosynthesis; gluconeogenesis.</text>
</comment>
<evidence type="ECO:0000256" key="5">
    <source>
        <dbReference type="ARBA" id="ARBA00011738"/>
    </source>
</evidence>
<dbReference type="FunFam" id="3.20.20.70:FF:000025">
    <property type="entry name" value="Triosephosphate isomerase"/>
    <property type="match status" value="1"/>
</dbReference>
<dbReference type="Proteomes" id="UP000473826">
    <property type="component" value="Unassembled WGS sequence"/>
</dbReference>
<dbReference type="SUPFAM" id="SSF51351">
    <property type="entry name" value="Triosephosphate isomerase (TIM)"/>
    <property type="match status" value="1"/>
</dbReference>
<dbReference type="PROSITE" id="PS51440">
    <property type="entry name" value="TIM_2"/>
    <property type="match status" value="1"/>
</dbReference>
<evidence type="ECO:0000256" key="3">
    <source>
        <dbReference type="ARBA" id="ARBA00004742"/>
    </source>
</evidence>
<evidence type="ECO:0000256" key="9">
    <source>
        <dbReference type="ARBA" id="ARBA00023152"/>
    </source>
</evidence>
<dbReference type="UniPathway" id="UPA00109">
    <property type="reaction ID" value="UER00189"/>
</dbReference>
<dbReference type="InterPro" id="IPR013785">
    <property type="entry name" value="Aldolase_TIM"/>
</dbReference>
<dbReference type="EC" id="5.3.1.1" evidence="6 11"/>
<dbReference type="GO" id="GO:0019563">
    <property type="term" value="P:glycerol catabolic process"/>
    <property type="evidence" value="ECO:0007669"/>
    <property type="project" value="TreeGrafter"/>
</dbReference>
<organism evidence="12 13">
    <name type="scientific">Vanrija humicola</name>
    <name type="common">Yeast</name>
    <name type="synonym">Cryptococcus humicola</name>
    <dbReference type="NCBI Taxonomy" id="5417"/>
    <lineage>
        <taxon>Eukaryota</taxon>
        <taxon>Fungi</taxon>
        <taxon>Dikarya</taxon>
        <taxon>Basidiomycota</taxon>
        <taxon>Agaricomycotina</taxon>
        <taxon>Tremellomycetes</taxon>
        <taxon>Trichosporonales</taxon>
        <taxon>Trichosporonaceae</taxon>
        <taxon>Vanrija</taxon>
    </lineage>
</organism>
<keyword evidence="13" id="KW-1185">Reference proteome</keyword>
<dbReference type="GO" id="GO:0006096">
    <property type="term" value="P:glycolytic process"/>
    <property type="evidence" value="ECO:0007669"/>
    <property type="project" value="UniProtKB-UniPathway"/>
</dbReference>
<keyword evidence="9 11" id="KW-0324">Glycolysis</keyword>
<name>A0A7D8UZU0_VANHU</name>
<comment type="subunit">
    <text evidence="5">Homodimer.</text>
</comment>
<evidence type="ECO:0000256" key="10">
    <source>
        <dbReference type="ARBA" id="ARBA00023235"/>
    </source>
</evidence>
<dbReference type="NCBIfam" id="TIGR00419">
    <property type="entry name" value="tim"/>
    <property type="match status" value="1"/>
</dbReference>
<evidence type="ECO:0000256" key="7">
    <source>
        <dbReference type="ARBA" id="ARBA00019397"/>
    </source>
</evidence>
<dbReference type="Pfam" id="PF00121">
    <property type="entry name" value="TIM"/>
    <property type="match status" value="1"/>
</dbReference>